<gene>
    <name evidence="3" type="ORF">BEH_13310</name>
</gene>
<dbReference type="SUPFAM" id="SSF46689">
    <property type="entry name" value="Homeodomain-like"/>
    <property type="match status" value="1"/>
</dbReference>
<dbReference type="AlphaFoldDB" id="A0A1X7EJC4"/>
<dbReference type="OrthoDB" id="9812484at2"/>
<accession>A0A0H4KX95</accession>
<dbReference type="InterPro" id="IPR009057">
    <property type="entry name" value="Homeodomain-like_sf"/>
</dbReference>
<dbReference type="PATRIC" id="fig|135735.6.peg.2812"/>
<dbReference type="PROSITE" id="PS01081">
    <property type="entry name" value="HTH_TETR_1"/>
    <property type="match status" value="1"/>
</dbReference>
<evidence type="ECO:0000256" key="2">
    <source>
        <dbReference type="ARBA" id="ARBA00023125"/>
    </source>
</evidence>
<dbReference type="PROSITE" id="PS50977">
    <property type="entry name" value="HTH_TETR_2"/>
    <property type="match status" value="1"/>
</dbReference>
<keyword evidence="2" id="KW-0238">DNA-binding</keyword>
<dbReference type="PANTHER" id="PTHR43479">
    <property type="entry name" value="ACREF/ENVCD OPERON REPRESSOR-RELATED"/>
    <property type="match status" value="1"/>
</dbReference>
<accession>A0A1X7EJC4</accession>
<dbReference type="InterPro" id="IPR050624">
    <property type="entry name" value="HTH-type_Tx_Regulator"/>
</dbReference>
<dbReference type="InterPro" id="IPR036271">
    <property type="entry name" value="Tet_transcr_reg_TetR-rel_C_sf"/>
</dbReference>
<reference evidence="4" key="2">
    <citation type="submission" date="2015-06" db="EMBL/GenBank/DDBJ databases">
        <title>Genome Sequence of Bacillus endophyticus and Analysis of its Companion Mechanism in the Ketogulonigenium vulgare-Bacillus strain Consortium.</title>
        <authorList>
            <person name="Jia N."/>
            <person name="Du J."/>
            <person name="Ding M.-Z."/>
            <person name="Gao F."/>
            <person name="Yuan Y.-J."/>
        </authorList>
    </citation>
    <scope>NUCLEOTIDE SEQUENCE [LARGE SCALE GENOMIC DNA]</scope>
    <source>
        <strain evidence="4">Hbe603</strain>
    </source>
</reference>
<reference evidence="3 4" key="1">
    <citation type="journal article" date="2015" name="PLoS ONE">
        <title>Genome Sequence of Bacillus endophyticus and Analysis of Its Companion Mechanism in the Ketogulonigenium vulgare-Bacillus Strain Consortium.</title>
        <authorList>
            <person name="Jia N."/>
            <person name="Du J."/>
            <person name="Ding M.Z."/>
            <person name="Gao F."/>
            <person name="Yuan Y.J."/>
        </authorList>
    </citation>
    <scope>NUCLEOTIDE SEQUENCE [LARGE SCALE GENOMIC DNA]</scope>
    <source>
        <strain evidence="3 4">Hbe603</strain>
    </source>
</reference>
<protein>
    <submittedName>
        <fullName evidence="3">TetR family transcriptional regulator</fullName>
    </submittedName>
</protein>
<dbReference type="Gene3D" id="1.10.357.10">
    <property type="entry name" value="Tetracycline Repressor, domain 2"/>
    <property type="match status" value="1"/>
</dbReference>
<dbReference type="PRINTS" id="PR00455">
    <property type="entry name" value="HTHTETR"/>
</dbReference>
<dbReference type="EMBL" id="CP011974">
    <property type="protein sequence ID" value="AKO92973.1"/>
    <property type="molecule type" value="Genomic_DNA"/>
</dbReference>
<keyword evidence="4" id="KW-1185">Reference proteome</keyword>
<proteinExistence type="predicted"/>
<evidence type="ECO:0000256" key="1">
    <source>
        <dbReference type="ARBA" id="ARBA00022491"/>
    </source>
</evidence>
<dbReference type="RefSeq" id="WP_046217418.1">
    <property type="nucleotide sequence ID" value="NZ_CP011974.1"/>
</dbReference>
<organism evidence="3 4">
    <name type="scientific">Priestia filamentosa</name>
    <dbReference type="NCBI Taxonomy" id="1402861"/>
    <lineage>
        <taxon>Bacteria</taxon>
        <taxon>Bacillati</taxon>
        <taxon>Bacillota</taxon>
        <taxon>Bacilli</taxon>
        <taxon>Bacillales</taxon>
        <taxon>Bacillaceae</taxon>
        <taxon>Priestia</taxon>
    </lineage>
</organism>
<dbReference type="Proteomes" id="UP000036202">
    <property type="component" value="Chromosome"/>
</dbReference>
<dbReference type="InterPro" id="IPR041603">
    <property type="entry name" value="YvdT_C"/>
</dbReference>
<dbReference type="SUPFAM" id="SSF48498">
    <property type="entry name" value="Tetracyclin repressor-like, C-terminal domain"/>
    <property type="match status" value="1"/>
</dbReference>
<sequence>MQKKSDDKYKRILQASIEVISEKGLHKASISEIAKQAGIAQGTFYLYFKSKHDLIPAIADYLLTLTLKSVQEEVKEGESFWDTLKVLIVDTFKITEKHKDIIVLVYSGLAFNHSLDKWELVYEPYYSWIGNVMEKAVKQNEIRSTTNVKWTSKTIINLIENAAERYYIGQEQDQSLEKYQAELFNFIKRSLLNE</sequence>
<dbReference type="GO" id="GO:0003677">
    <property type="term" value="F:DNA binding"/>
    <property type="evidence" value="ECO:0007669"/>
    <property type="project" value="UniProtKB-UniRule"/>
</dbReference>
<evidence type="ECO:0000313" key="3">
    <source>
        <dbReference type="EMBL" id="AKO92973.1"/>
    </source>
</evidence>
<dbReference type="Pfam" id="PF00440">
    <property type="entry name" value="TetR_N"/>
    <property type="match status" value="1"/>
</dbReference>
<dbReference type="KEGG" id="beo:BEH_13310"/>
<dbReference type="InterPro" id="IPR001647">
    <property type="entry name" value="HTH_TetR"/>
</dbReference>
<dbReference type="PANTHER" id="PTHR43479:SF8">
    <property type="entry name" value="TRANSCRIPTIONAL REGULATOR, TETR FAMILY"/>
    <property type="match status" value="1"/>
</dbReference>
<dbReference type="GeneID" id="93701785"/>
<dbReference type="InterPro" id="IPR023772">
    <property type="entry name" value="DNA-bd_HTH_TetR-type_CS"/>
</dbReference>
<keyword evidence="1" id="KW-0678">Repressor</keyword>
<dbReference type="Pfam" id="PF17934">
    <property type="entry name" value="TetR_C_26"/>
    <property type="match status" value="1"/>
</dbReference>
<name>A0A1X7EJC4_9BACI</name>
<evidence type="ECO:0000313" key="4">
    <source>
        <dbReference type="Proteomes" id="UP000036202"/>
    </source>
</evidence>